<gene>
    <name evidence="1" type="ORF">GCM10010302_06840</name>
</gene>
<organism evidence="1 2">
    <name type="scientific">Streptomyces polychromogenes</name>
    <dbReference type="NCBI Taxonomy" id="67342"/>
    <lineage>
        <taxon>Bacteria</taxon>
        <taxon>Bacillati</taxon>
        <taxon>Actinomycetota</taxon>
        <taxon>Actinomycetes</taxon>
        <taxon>Kitasatosporales</taxon>
        <taxon>Streptomycetaceae</taxon>
        <taxon>Streptomyces</taxon>
    </lineage>
</organism>
<evidence type="ECO:0000313" key="1">
    <source>
        <dbReference type="EMBL" id="GAA0271860.1"/>
    </source>
</evidence>
<accession>A0ABN0V2H4</accession>
<protein>
    <submittedName>
        <fullName evidence="1">Uncharacterized protein</fullName>
    </submittedName>
</protein>
<dbReference type="EMBL" id="BAAABV010000005">
    <property type="protein sequence ID" value="GAA0271860.1"/>
    <property type="molecule type" value="Genomic_DNA"/>
</dbReference>
<keyword evidence="2" id="KW-1185">Reference proteome</keyword>
<dbReference type="Proteomes" id="UP001501867">
    <property type="component" value="Unassembled WGS sequence"/>
</dbReference>
<sequence length="139" mass="14613">MSHVGDDWVVQAPAHSVTREDLSAMLREQTAACGPARDALMAGGAFVVWDDLVPANRHAGVFGLRIRSAARRGHTIEGLAASVDILRQAGEELVRTGVIDSADRSSVFTIFLNSSATEVLACAGGRRPSPPPSPADVPE</sequence>
<comment type="caution">
    <text evidence="1">The sequence shown here is derived from an EMBL/GenBank/DDBJ whole genome shotgun (WGS) entry which is preliminary data.</text>
</comment>
<evidence type="ECO:0000313" key="2">
    <source>
        <dbReference type="Proteomes" id="UP001501867"/>
    </source>
</evidence>
<name>A0ABN0V2H4_9ACTN</name>
<reference evidence="1 2" key="1">
    <citation type="journal article" date="2019" name="Int. J. Syst. Evol. Microbiol.">
        <title>The Global Catalogue of Microorganisms (GCM) 10K type strain sequencing project: providing services to taxonomists for standard genome sequencing and annotation.</title>
        <authorList>
            <consortium name="The Broad Institute Genomics Platform"/>
            <consortium name="The Broad Institute Genome Sequencing Center for Infectious Disease"/>
            <person name="Wu L."/>
            <person name="Ma J."/>
        </authorList>
    </citation>
    <scope>NUCLEOTIDE SEQUENCE [LARGE SCALE GENOMIC DNA]</scope>
    <source>
        <strain evidence="1 2">JCM 4505</strain>
    </source>
</reference>
<proteinExistence type="predicted"/>